<dbReference type="EMBL" id="CM000882">
    <property type="protein sequence ID" value="KQJ94087.1"/>
    <property type="molecule type" value="Genomic_DNA"/>
</dbReference>
<evidence type="ECO:0000313" key="1">
    <source>
        <dbReference type="EMBL" id="KQJ94087.1"/>
    </source>
</evidence>
<reference evidence="1" key="2">
    <citation type="submission" date="2017-06" db="EMBL/GenBank/DDBJ databases">
        <title>WGS assembly of Brachypodium distachyon.</title>
        <authorList>
            <consortium name="The International Brachypodium Initiative"/>
            <person name="Lucas S."/>
            <person name="Harmon-Smith M."/>
            <person name="Lail K."/>
            <person name="Tice H."/>
            <person name="Grimwood J."/>
            <person name="Bruce D."/>
            <person name="Barry K."/>
            <person name="Shu S."/>
            <person name="Lindquist E."/>
            <person name="Wang M."/>
            <person name="Pitluck S."/>
            <person name="Vogel J.P."/>
            <person name="Garvin D.F."/>
            <person name="Mockler T.C."/>
            <person name="Schmutz J."/>
            <person name="Rokhsar D."/>
            <person name="Bevan M.W."/>
        </authorList>
    </citation>
    <scope>NUCLEOTIDE SEQUENCE</scope>
    <source>
        <strain evidence="1">Bd21</strain>
    </source>
</reference>
<dbReference type="Gramene" id="KQJ94087">
    <property type="protein sequence ID" value="KQJ94087"/>
    <property type="gene ID" value="BRADI_3g08405v3"/>
</dbReference>
<name>A0A0Q3F3H1_BRADI</name>
<accession>A0A0Q3F3H1</accession>
<reference evidence="2" key="3">
    <citation type="submission" date="2018-08" db="UniProtKB">
        <authorList>
            <consortium name="EnsemblPlants"/>
        </authorList>
    </citation>
    <scope>IDENTIFICATION</scope>
    <source>
        <strain evidence="2">cv. Bd21</strain>
    </source>
</reference>
<keyword evidence="3" id="KW-1185">Reference proteome</keyword>
<dbReference type="InParanoid" id="A0A0Q3F3H1"/>
<sequence>MLMNPVRCVMSKMSWYGLVTEGYHSPTAPKHMTIPNHERFTKLALSYLALQPTSYCVRPIHATYYQTIPNPRTPYHIHNSHHHQVITQKGLNFEYATGNHAVKSQMPANIFSKSIKHF</sequence>
<organism evidence="1">
    <name type="scientific">Brachypodium distachyon</name>
    <name type="common">Purple false brome</name>
    <name type="synonym">Trachynia distachya</name>
    <dbReference type="NCBI Taxonomy" id="15368"/>
    <lineage>
        <taxon>Eukaryota</taxon>
        <taxon>Viridiplantae</taxon>
        <taxon>Streptophyta</taxon>
        <taxon>Embryophyta</taxon>
        <taxon>Tracheophyta</taxon>
        <taxon>Spermatophyta</taxon>
        <taxon>Magnoliopsida</taxon>
        <taxon>Liliopsida</taxon>
        <taxon>Poales</taxon>
        <taxon>Poaceae</taxon>
        <taxon>BOP clade</taxon>
        <taxon>Pooideae</taxon>
        <taxon>Stipodae</taxon>
        <taxon>Brachypodieae</taxon>
        <taxon>Brachypodium</taxon>
    </lineage>
</organism>
<reference evidence="1 2" key="1">
    <citation type="journal article" date="2010" name="Nature">
        <title>Genome sequencing and analysis of the model grass Brachypodium distachyon.</title>
        <authorList>
            <consortium name="International Brachypodium Initiative"/>
        </authorList>
    </citation>
    <scope>NUCLEOTIDE SEQUENCE [LARGE SCALE GENOMIC DNA]</scope>
    <source>
        <strain evidence="1 2">Bd21</strain>
    </source>
</reference>
<proteinExistence type="predicted"/>
<protein>
    <submittedName>
        <fullName evidence="1 2">Uncharacterized protein</fullName>
    </submittedName>
</protein>
<evidence type="ECO:0000313" key="3">
    <source>
        <dbReference type="Proteomes" id="UP000008810"/>
    </source>
</evidence>
<dbReference type="EnsemblPlants" id="KQJ94087">
    <property type="protein sequence ID" value="KQJ94087"/>
    <property type="gene ID" value="BRADI_3g08405v3"/>
</dbReference>
<dbReference type="Proteomes" id="UP000008810">
    <property type="component" value="Chromosome 3"/>
</dbReference>
<dbReference type="AlphaFoldDB" id="A0A0Q3F3H1"/>
<gene>
    <name evidence="1" type="ORF">BRADI_3g08405v3</name>
</gene>
<evidence type="ECO:0000313" key="2">
    <source>
        <dbReference type="EnsemblPlants" id="KQJ94087"/>
    </source>
</evidence>